<dbReference type="AlphaFoldDB" id="A0AA36IRL6"/>
<feature type="signal peptide" evidence="2">
    <location>
        <begin position="1"/>
        <end position="26"/>
    </location>
</feature>
<evidence type="ECO:0000259" key="3">
    <source>
        <dbReference type="Pfam" id="PF13458"/>
    </source>
</evidence>
<sequence length="407" mass="42386">MKHALPFTLAALACGFSLAMTPPAAANEACGSGEPATGEPIKIGAIVGQTGPADFSSASKSAAAFFDCVNANGGINGRPVEYLVEDDAWNPENAANAAAKLVNDEGVVAMAGSTSFIECGTNARFYADNGIGVIAGVGVPRECFFSSNIAPMNMGPRLSTLGAAIDAYENQGARSFVCMAPNIPNVGGWFCEGLAAWGADKGVETHNVLHDPATLDPTSLVLQAMAMGADAIIVAEPAPAAIPIFNAAEDQDLREEAIWLGPTSIYDTAFPAAVGDYWAGAIKAHIEFNTLDSDGVDNTAWLSIMDEYGNASDPRDSFSQGGYLAAKIITGVLRGIDGDITRQSVLEALQTMEAVDSDLLCGAWSFGPGDRHNANQAGRMVTMTADGWETSRDCFVSDDPELADIRS</sequence>
<evidence type="ECO:0000313" key="5">
    <source>
        <dbReference type="Proteomes" id="UP001178507"/>
    </source>
</evidence>
<dbReference type="PANTHER" id="PTHR47235">
    <property type="entry name" value="BLR6548 PROTEIN"/>
    <property type="match status" value="1"/>
</dbReference>
<keyword evidence="1 2" id="KW-0732">Signal</keyword>
<dbReference type="InterPro" id="IPR028081">
    <property type="entry name" value="Leu-bd"/>
</dbReference>
<dbReference type="EMBL" id="CAUJNA010002223">
    <property type="protein sequence ID" value="CAJ1391625.1"/>
    <property type="molecule type" value="Genomic_DNA"/>
</dbReference>
<dbReference type="Gene3D" id="3.40.50.2300">
    <property type="match status" value="2"/>
</dbReference>
<dbReference type="SUPFAM" id="SSF53822">
    <property type="entry name" value="Periplasmic binding protein-like I"/>
    <property type="match status" value="1"/>
</dbReference>
<gene>
    <name evidence="4" type="ORF">EVOR1521_LOCUS16889</name>
</gene>
<evidence type="ECO:0000256" key="2">
    <source>
        <dbReference type="SAM" id="SignalP"/>
    </source>
</evidence>
<name>A0AA36IRL6_9DINO</name>
<dbReference type="Proteomes" id="UP001178507">
    <property type="component" value="Unassembled WGS sequence"/>
</dbReference>
<evidence type="ECO:0000313" key="4">
    <source>
        <dbReference type="EMBL" id="CAJ1391625.1"/>
    </source>
</evidence>
<dbReference type="InterPro" id="IPR028082">
    <property type="entry name" value="Peripla_BP_I"/>
</dbReference>
<comment type="caution">
    <text evidence="4">The sequence shown here is derived from an EMBL/GenBank/DDBJ whole genome shotgun (WGS) entry which is preliminary data.</text>
</comment>
<feature type="chain" id="PRO_5041283257" description="Leucine-binding protein domain-containing protein" evidence="2">
    <location>
        <begin position="27"/>
        <end position="407"/>
    </location>
</feature>
<reference evidence="4" key="1">
    <citation type="submission" date="2023-08" db="EMBL/GenBank/DDBJ databases">
        <authorList>
            <person name="Chen Y."/>
            <person name="Shah S."/>
            <person name="Dougan E. K."/>
            <person name="Thang M."/>
            <person name="Chan C."/>
        </authorList>
    </citation>
    <scope>NUCLEOTIDE SEQUENCE</scope>
</reference>
<dbReference type="Pfam" id="PF13458">
    <property type="entry name" value="Peripla_BP_6"/>
    <property type="match status" value="1"/>
</dbReference>
<protein>
    <recommendedName>
        <fullName evidence="3">Leucine-binding protein domain-containing protein</fullName>
    </recommendedName>
</protein>
<keyword evidence="5" id="KW-1185">Reference proteome</keyword>
<proteinExistence type="predicted"/>
<feature type="domain" description="Leucine-binding protein" evidence="3">
    <location>
        <begin position="40"/>
        <end position="387"/>
    </location>
</feature>
<dbReference type="PANTHER" id="PTHR47235:SF1">
    <property type="entry name" value="BLR6548 PROTEIN"/>
    <property type="match status" value="1"/>
</dbReference>
<accession>A0AA36IRL6</accession>
<evidence type="ECO:0000256" key="1">
    <source>
        <dbReference type="ARBA" id="ARBA00022729"/>
    </source>
</evidence>
<dbReference type="CDD" id="cd06341">
    <property type="entry name" value="PBP1_ABC_ligand_binding-like"/>
    <property type="match status" value="1"/>
</dbReference>
<organism evidence="4 5">
    <name type="scientific">Effrenium voratum</name>
    <dbReference type="NCBI Taxonomy" id="2562239"/>
    <lineage>
        <taxon>Eukaryota</taxon>
        <taxon>Sar</taxon>
        <taxon>Alveolata</taxon>
        <taxon>Dinophyceae</taxon>
        <taxon>Suessiales</taxon>
        <taxon>Symbiodiniaceae</taxon>
        <taxon>Effrenium</taxon>
    </lineage>
</organism>